<feature type="transmembrane region" description="Helical" evidence="1">
    <location>
        <begin position="20"/>
        <end position="45"/>
    </location>
</feature>
<feature type="transmembrane region" description="Helical" evidence="1">
    <location>
        <begin position="340"/>
        <end position="358"/>
    </location>
</feature>
<feature type="transmembrane region" description="Helical" evidence="1">
    <location>
        <begin position="451"/>
        <end position="484"/>
    </location>
</feature>
<feature type="transmembrane region" description="Helical" evidence="1">
    <location>
        <begin position="66"/>
        <end position="88"/>
    </location>
</feature>
<dbReference type="AlphaFoldDB" id="A0A842HDU3"/>
<evidence type="ECO:0000313" key="2">
    <source>
        <dbReference type="EMBL" id="MBC2593521.1"/>
    </source>
</evidence>
<feature type="transmembrane region" description="Helical" evidence="1">
    <location>
        <begin position="142"/>
        <end position="160"/>
    </location>
</feature>
<comment type="caution">
    <text evidence="2">The sequence shown here is derived from an EMBL/GenBank/DDBJ whole genome shotgun (WGS) entry which is preliminary data.</text>
</comment>
<feature type="transmembrane region" description="Helical" evidence="1">
    <location>
        <begin position="94"/>
        <end position="121"/>
    </location>
</feature>
<accession>A0A842HDU3</accession>
<gene>
    <name evidence="2" type="ORF">H5P28_04525</name>
</gene>
<dbReference type="Proteomes" id="UP000546464">
    <property type="component" value="Unassembled WGS sequence"/>
</dbReference>
<proteinExistence type="predicted"/>
<evidence type="ECO:0000313" key="3">
    <source>
        <dbReference type="Proteomes" id="UP000546464"/>
    </source>
</evidence>
<feature type="transmembrane region" description="Helical" evidence="1">
    <location>
        <begin position="166"/>
        <end position="185"/>
    </location>
</feature>
<feature type="transmembrane region" description="Helical" evidence="1">
    <location>
        <begin position="384"/>
        <end position="404"/>
    </location>
</feature>
<dbReference type="RefSeq" id="WP_185674529.1">
    <property type="nucleotide sequence ID" value="NZ_JACHVB010000014.1"/>
</dbReference>
<dbReference type="EMBL" id="JACHVB010000014">
    <property type="protein sequence ID" value="MBC2593521.1"/>
    <property type="molecule type" value="Genomic_DNA"/>
</dbReference>
<organism evidence="2 3">
    <name type="scientific">Ruficoccus amylovorans</name>
    <dbReference type="NCBI Taxonomy" id="1804625"/>
    <lineage>
        <taxon>Bacteria</taxon>
        <taxon>Pseudomonadati</taxon>
        <taxon>Verrucomicrobiota</taxon>
        <taxon>Opitutia</taxon>
        <taxon>Puniceicoccales</taxon>
        <taxon>Cerasicoccaceae</taxon>
        <taxon>Ruficoccus</taxon>
    </lineage>
</organism>
<name>A0A842HDU3_9BACT</name>
<keyword evidence="1" id="KW-0812">Transmembrane</keyword>
<feature type="transmembrane region" description="Helical" evidence="1">
    <location>
        <begin position="411"/>
        <end position="431"/>
    </location>
</feature>
<keyword evidence="1" id="KW-0472">Membrane</keyword>
<reference evidence="2 3" key="1">
    <citation type="submission" date="2020-07" db="EMBL/GenBank/DDBJ databases">
        <authorList>
            <person name="Feng X."/>
        </authorList>
    </citation>
    <scope>NUCLEOTIDE SEQUENCE [LARGE SCALE GENOMIC DNA]</scope>
    <source>
        <strain evidence="2 3">JCM31066</strain>
    </source>
</reference>
<evidence type="ECO:0000256" key="1">
    <source>
        <dbReference type="SAM" id="Phobius"/>
    </source>
</evidence>
<keyword evidence="1" id="KW-1133">Transmembrane helix</keyword>
<feature type="transmembrane region" description="Helical" evidence="1">
    <location>
        <begin position="219"/>
        <end position="241"/>
    </location>
</feature>
<feature type="transmembrane region" description="Helical" evidence="1">
    <location>
        <begin position="282"/>
        <end position="307"/>
    </location>
</feature>
<keyword evidence="3" id="KW-1185">Reference proteome</keyword>
<protein>
    <submittedName>
        <fullName evidence="2">Uncharacterized protein</fullName>
    </submittedName>
</protein>
<sequence>MSKSVGFVFDWYVLVVRLDASIHLSWILFSIGLLVLAGCAIYAAWRLPVRERSLGSLFFREPLAYGWMKAVRTIGLLAIFCVFFLSVFNRLIEWLAIAVDSALFVMAAVILLALTLSMLAHHHGNHARRYWDALGEALADSYLLWLALPLGLMAVLRPFLPEGIVAWGLGAVTTVILLTLGFVVLRLRKLHELDELERIPVVLDHLYEKFIRLMRYPRTLPLALAGLPVLQLVVEIVLTVVPNITGQGSHLYGSGVDQTLFSLMGDTGLISQQLFIMSGWDALLHACGYLASFIGLVALLLTPVWLWSLAYANRGSGIASGSLLSGKTAHASRALRTGRWLLAIAPAWGMFYWLHPILRIEPLLDSGSAGVQFIPQLIQMGSTAYWDLEIAFSVMLLFIILLNVERAGDWAMYMASGVSVTLLTGLYFVPFVQSLAGEVIALMHSGVGQGWIFITLGILLGVLQGIDIALVYLIGGACFVFLLLPENLKQRLSAWLAKLPVFRHVFELADRRHLLEYYDEARSRFAGNLVHHVRHYMRRCSAEGVPPSEQLRILLEHGYPERVVELASATHSASRSSKCS</sequence>